<keyword evidence="3" id="KW-1185">Reference proteome</keyword>
<evidence type="ECO:0000313" key="3">
    <source>
        <dbReference type="Proteomes" id="UP000076532"/>
    </source>
</evidence>
<organism evidence="2 3">
    <name type="scientific">Athelia psychrophila</name>
    <dbReference type="NCBI Taxonomy" id="1759441"/>
    <lineage>
        <taxon>Eukaryota</taxon>
        <taxon>Fungi</taxon>
        <taxon>Dikarya</taxon>
        <taxon>Basidiomycota</taxon>
        <taxon>Agaricomycotina</taxon>
        <taxon>Agaricomycetes</taxon>
        <taxon>Agaricomycetidae</taxon>
        <taxon>Atheliales</taxon>
        <taxon>Atheliaceae</taxon>
        <taxon>Athelia</taxon>
    </lineage>
</organism>
<feature type="region of interest" description="Disordered" evidence="1">
    <location>
        <begin position="1"/>
        <end position="20"/>
    </location>
</feature>
<dbReference type="EMBL" id="KV417762">
    <property type="protein sequence ID" value="KZP07093.1"/>
    <property type="molecule type" value="Genomic_DNA"/>
</dbReference>
<evidence type="ECO:0000256" key="1">
    <source>
        <dbReference type="SAM" id="MobiDB-lite"/>
    </source>
</evidence>
<name>A0A167XD88_9AGAM</name>
<reference evidence="2 3" key="1">
    <citation type="journal article" date="2016" name="Mol. Biol. Evol.">
        <title>Comparative Genomics of Early-Diverging Mushroom-Forming Fungi Provides Insights into the Origins of Lignocellulose Decay Capabilities.</title>
        <authorList>
            <person name="Nagy L.G."/>
            <person name="Riley R."/>
            <person name="Tritt A."/>
            <person name="Adam C."/>
            <person name="Daum C."/>
            <person name="Floudas D."/>
            <person name="Sun H."/>
            <person name="Yadav J.S."/>
            <person name="Pangilinan J."/>
            <person name="Larsson K.H."/>
            <person name="Matsuura K."/>
            <person name="Barry K."/>
            <person name="Labutti K."/>
            <person name="Kuo R."/>
            <person name="Ohm R.A."/>
            <person name="Bhattacharya S.S."/>
            <person name="Shirouzu T."/>
            <person name="Yoshinaga Y."/>
            <person name="Martin F.M."/>
            <person name="Grigoriev I.V."/>
            <person name="Hibbett D.S."/>
        </authorList>
    </citation>
    <scope>NUCLEOTIDE SEQUENCE [LARGE SCALE GENOMIC DNA]</scope>
    <source>
        <strain evidence="2 3">CBS 109695</strain>
    </source>
</reference>
<proteinExistence type="predicted"/>
<gene>
    <name evidence="2" type="ORF">FIBSPDRAFT_902328</name>
</gene>
<dbReference type="AlphaFoldDB" id="A0A167XD88"/>
<evidence type="ECO:0000313" key="2">
    <source>
        <dbReference type="EMBL" id="KZP07093.1"/>
    </source>
</evidence>
<dbReference type="Proteomes" id="UP000076532">
    <property type="component" value="Unassembled WGS sequence"/>
</dbReference>
<protein>
    <submittedName>
        <fullName evidence="2">Uncharacterized protein</fullName>
    </submittedName>
</protein>
<accession>A0A167XD88</accession>
<sequence>MTGLSALGYRHPPLPPPAARARRPLSRLVGSALAFVMVTAATNSNKLPSALTDYLRECSGLTSVYLNLQHEFETTRLRQDLAKGPEARVNDDNMARLTQFRELPLDLHKFEREKHEAHCHRRFKVWYRELHRKLARTLTLRHKKWDKVHQVFVGGNHGSPSLYGLRNLDPCGGLRRYPHRDSRRPDAPAHCPLPSPPPTSNIRLEAYFLGSWLSMGSLICKKEYGFTLRTTACRQAREWSGKRITLELRRGRDRAWEHMWGQEAVHGTDVQAVCGHVRGQGVSMRGGWHPASRWADCVETAVRSVCEPTVLRVAAGCGQRAGIHRCCVCPRVMKAGMGAGWARVRGRGLRVGATITKKL</sequence>